<dbReference type="PROSITE" id="PS50837">
    <property type="entry name" value="NACHT"/>
    <property type="match status" value="1"/>
</dbReference>
<keyword evidence="3" id="KW-0547">Nucleotide-binding</keyword>
<dbReference type="Gene3D" id="3.80.10.10">
    <property type="entry name" value="Ribonuclease Inhibitor"/>
    <property type="match status" value="1"/>
</dbReference>
<dbReference type="Pfam" id="PF13516">
    <property type="entry name" value="LRR_6"/>
    <property type="match status" value="4"/>
</dbReference>
<evidence type="ECO:0000256" key="2">
    <source>
        <dbReference type="ARBA" id="ARBA00022737"/>
    </source>
</evidence>
<dbReference type="SUPFAM" id="SSF52047">
    <property type="entry name" value="RNI-like"/>
    <property type="match status" value="1"/>
</dbReference>
<dbReference type="SMART" id="SM00368">
    <property type="entry name" value="LRR_RI"/>
    <property type="match status" value="5"/>
</dbReference>
<keyword evidence="2" id="KW-0677">Repeat</keyword>
<gene>
    <name evidence="7" type="ORF">CVLEPA_LOCUS20544</name>
</gene>
<feature type="compositionally biased region" description="Low complexity" evidence="5">
    <location>
        <begin position="38"/>
        <end position="60"/>
    </location>
</feature>
<feature type="region of interest" description="Disordered" evidence="5">
    <location>
        <begin position="1152"/>
        <end position="1200"/>
    </location>
</feature>
<dbReference type="InterPro" id="IPR001611">
    <property type="entry name" value="Leu-rich_rpt"/>
</dbReference>
<feature type="compositionally biased region" description="Basic and acidic residues" evidence="5">
    <location>
        <begin position="1177"/>
        <end position="1192"/>
    </location>
</feature>
<keyword evidence="4" id="KW-0067">ATP-binding</keyword>
<comment type="caution">
    <text evidence="7">The sequence shown here is derived from an EMBL/GenBank/DDBJ whole genome shotgun (WGS) entry which is preliminary data.</text>
</comment>
<evidence type="ECO:0000256" key="3">
    <source>
        <dbReference type="ARBA" id="ARBA00022741"/>
    </source>
</evidence>
<dbReference type="Pfam" id="PF05729">
    <property type="entry name" value="NACHT"/>
    <property type="match status" value="1"/>
</dbReference>
<keyword evidence="1" id="KW-0433">Leucine-rich repeat</keyword>
<dbReference type="PANTHER" id="PTHR24106">
    <property type="entry name" value="NACHT, LRR AND CARD DOMAINS-CONTAINING"/>
    <property type="match status" value="1"/>
</dbReference>
<accession>A0ABP0GB62</accession>
<evidence type="ECO:0000259" key="6">
    <source>
        <dbReference type="PROSITE" id="PS50837"/>
    </source>
</evidence>
<dbReference type="Proteomes" id="UP001642483">
    <property type="component" value="Unassembled WGS sequence"/>
</dbReference>
<evidence type="ECO:0000256" key="1">
    <source>
        <dbReference type="ARBA" id="ARBA00022614"/>
    </source>
</evidence>
<dbReference type="InterPro" id="IPR007111">
    <property type="entry name" value="NACHT_NTPase"/>
</dbReference>
<evidence type="ECO:0000256" key="4">
    <source>
        <dbReference type="ARBA" id="ARBA00022840"/>
    </source>
</evidence>
<feature type="compositionally biased region" description="Polar residues" evidence="5">
    <location>
        <begin position="1155"/>
        <end position="1173"/>
    </location>
</feature>
<reference evidence="7 8" key="1">
    <citation type="submission" date="2024-02" db="EMBL/GenBank/DDBJ databases">
        <authorList>
            <person name="Daric V."/>
            <person name="Darras S."/>
        </authorList>
    </citation>
    <scope>NUCLEOTIDE SEQUENCE [LARGE SCALE GENOMIC DNA]</scope>
</reference>
<dbReference type="SUPFAM" id="SSF52540">
    <property type="entry name" value="P-loop containing nucleoside triphosphate hydrolases"/>
    <property type="match status" value="1"/>
</dbReference>
<proteinExistence type="predicted"/>
<dbReference type="InterPro" id="IPR032675">
    <property type="entry name" value="LRR_dom_sf"/>
</dbReference>
<feature type="region of interest" description="Disordered" evidence="5">
    <location>
        <begin position="37"/>
        <end position="74"/>
    </location>
</feature>
<dbReference type="Gene3D" id="3.40.50.300">
    <property type="entry name" value="P-loop containing nucleotide triphosphate hydrolases"/>
    <property type="match status" value="1"/>
</dbReference>
<name>A0ABP0GB62_CLALP</name>
<dbReference type="EMBL" id="CAWYQH010000108">
    <property type="protein sequence ID" value="CAK8688542.1"/>
    <property type="molecule type" value="Genomic_DNA"/>
</dbReference>
<dbReference type="InterPro" id="IPR027417">
    <property type="entry name" value="P-loop_NTPase"/>
</dbReference>
<sequence length="1406" mass="158836">MEQNKPRTFTTESSSCATIAESSIERSNVIQDVQGGVNINQTTINQQPQPSTSQASQPQSSDRKNHSKSISKQRTSAGNIVTNFFHGVFPFFILSNLEKTLKKHAKVVCGEIIHPIKLDFAINTVDLELSQRVPQMPSDDEGHYNKRDEVVKAWESVKGNIELKDLFTLATNFAEKEAERFGNLEAKQDYINKNKNTVVLIGQAGMGKTTLAKTIINLVTERQLLPECKFLFYIPFRAVDFLMESNFLDFVLRCFQSEWSHNVKLDFVLLKKLSNDPNVLFIFDGLDEADTDYFFSNNTLSTCDLYDNYTPDIFIANILSGNIFANAKKLLTSRPRQFFELDKAYLSGCVVNILGLSVKSQAKLCKQLCKEKYDAVQNYLSRNPLIDASCFVPAKCIIIYGVLTDSFNSSLDHDIQSLTDIFVRALYYYSKSEEHVRKPEELQKLCDLAWNGFQARKIIFTESDISNVKISSETLETFLTTSTKIDNLQVNLLQGKKQSSFSHLIWHELFTAIHLILHVPSVEFQNHLSCFLESRWEVVALFVFGLCNRHVQTKLNDIFNIAVVDVDMKFQQLDNFVSTAMVNLRESFQTSTFIEICNWIYQLNNRKLTEKVAALVPKQILLDGRVHLTDLCNLDYLLQYAQSDFSIRFGESLSFTYNAIYRWFFQVSNKSNEVFCQNLIREIIKSAARQPDSSADNLLHACRLLYDKSEDSNAKEMVQYFPQLVLLTKPPSFDQITHLMYLIIQSTSSFKVHIKCNSPTIQIDGSLDPDEVITLVAFLHLVQEPWQLQMNEKKITSPTKVEHLLQVMMDTINKNSRRKVEIKFSPEEQAVECNLSGCGISSQGTQTLAFFLLRLPYRIKRLNLRYNDLGDDGASHILTCLSKIEELHIGQCKISASGITSISNAISKLPEPMKKLDLYGNNLGDDGASHISTCLSKIEELHIGECDISASGIKCISDAISKLPEPIHYLDLSENKFGDAGVPFIMSCLDKIEKLYMTDCNITEEGVHVIIERIKNCSNLPNTLEFNYDKMNRSKVLRCGLDQLGNGNFSNLDLTPVGWEALAAAINKLPQPNMDSENVSRLYKDLQTAHPCAEAFSIKKEGASPRVDAKISGIYQELLDAYLFQDDIAVGNLERQEFETTHREFTERLAAVSDVSDSGGSTHLRNTTKQQAQEMAEQGKGKDIQQEAERQFQEANQAAQDSIRKKQQELYLAQEIVWTRDQATAYAASSVAECLDPASLLQPSSPIASPDASVQLTKATDLKVSFLGSAARISNQTPVTTYNTPAYAHPLFQTYKMPQGELDNTPMQVIPVRLLPSACQITTSRITAFLEHILQTISVKYYKIKMNEYFKHSQHYLQKLGTCKIAEPPTCSLIRNKQDLFVLSADVQSLQLNIFINLVKNQLAKL</sequence>
<dbReference type="InterPro" id="IPR051261">
    <property type="entry name" value="NLR"/>
</dbReference>
<organism evidence="7 8">
    <name type="scientific">Clavelina lepadiformis</name>
    <name type="common">Light-bulb sea squirt</name>
    <name type="synonym">Ascidia lepadiformis</name>
    <dbReference type="NCBI Taxonomy" id="159417"/>
    <lineage>
        <taxon>Eukaryota</taxon>
        <taxon>Metazoa</taxon>
        <taxon>Chordata</taxon>
        <taxon>Tunicata</taxon>
        <taxon>Ascidiacea</taxon>
        <taxon>Aplousobranchia</taxon>
        <taxon>Clavelinidae</taxon>
        <taxon>Clavelina</taxon>
    </lineage>
</organism>
<evidence type="ECO:0000313" key="8">
    <source>
        <dbReference type="Proteomes" id="UP001642483"/>
    </source>
</evidence>
<evidence type="ECO:0000256" key="5">
    <source>
        <dbReference type="SAM" id="MobiDB-lite"/>
    </source>
</evidence>
<keyword evidence="8" id="KW-1185">Reference proteome</keyword>
<feature type="domain" description="NACHT" evidence="6">
    <location>
        <begin position="196"/>
        <end position="335"/>
    </location>
</feature>
<protein>
    <recommendedName>
        <fullName evidence="6">NACHT domain-containing protein</fullName>
    </recommendedName>
</protein>
<evidence type="ECO:0000313" key="7">
    <source>
        <dbReference type="EMBL" id="CAK8688542.1"/>
    </source>
</evidence>